<keyword evidence="1" id="KW-0472">Membrane</keyword>
<dbReference type="SUPFAM" id="SSF56024">
    <property type="entry name" value="Phospholipase D/nuclease"/>
    <property type="match status" value="1"/>
</dbReference>
<dbReference type="EMBL" id="CP029288">
    <property type="protein sequence ID" value="AWR96487.1"/>
    <property type="molecule type" value="Genomic_DNA"/>
</dbReference>
<sequence length="215" mass="24782">MISTATDSITLLSGKLNENIVNEIYRKAASGVKVTVITPDKNWSRYLENLKKSYGRDNEDKLQKSIKNLNLKSNLYNRLKYIILAITISLAIVIFFRLGFNIISLFYYVIFIVINIISFYLLGKEERKIIDELTIENENFQRESTDIKIIREKLNKNLNVIESSDLSFTILIADDKAIITSFTPSYNKGSFHYFSSINKDEALKIISYILNLSKP</sequence>
<keyword evidence="1" id="KW-1133">Transmembrane helix</keyword>
<protein>
    <submittedName>
        <fullName evidence="2">Uncharacterized protein</fullName>
    </submittedName>
</protein>
<dbReference type="Proteomes" id="UP000248410">
    <property type="component" value="Chromosome"/>
</dbReference>
<gene>
    <name evidence="2" type="ORF">DFR86_02245</name>
</gene>
<feature type="transmembrane region" description="Helical" evidence="1">
    <location>
        <begin position="105"/>
        <end position="123"/>
    </location>
</feature>
<reference evidence="2 3" key="1">
    <citation type="submission" date="2018-05" db="EMBL/GenBank/DDBJ databases">
        <title>Complete Genome Sequences of Extremely Thermoacidophilic, Metal-Mobilizing Type-Strain Members of the Archaeal Family Sulfolobaceae: Acidianus brierleyi DSM-1651T, Acidianus sulfidivorans DSM-18786T, Metallosphaera hakonensis DSM-7519T, and Metallosphaera prunae DSM-10039T.</title>
        <authorList>
            <person name="Counts J.A."/>
            <person name="Kelly R.M."/>
        </authorList>
    </citation>
    <scope>NUCLEOTIDE SEQUENCE [LARGE SCALE GENOMIC DNA]</scope>
    <source>
        <strain evidence="2 3">JP7</strain>
    </source>
</reference>
<feature type="transmembrane region" description="Helical" evidence="1">
    <location>
        <begin position="81"/>
        <end position="99"/>
    </location>
</feature>
<keyword evidence="1" id="KW-0812">Transmembrane</keyword>
<organism evidence="2 3">
    <name type="scientific">Acidianus sulfidivorans JP7</name>
    <dbReference type="NCBI Taxonomy" id="619593"/>
    <lineage>
        <taxon>Archaea</taxon>
        <taxon>Thermoproteota</taxon>
        <taxon>Thermoprotei</taxon>
        <taxon>Sulfolobales</taxon>
        <taxon>Sulfolobaceae</taxon>
        <taxon>Acidianus</taxon>
    </lineage>
</organism>
<accession>A0A2U9IKC2</accession>
<name>A0A2U9IKC2_9CREN</name>
<evidence type="ECO:0000313" key="2">
    <source>
        <dbReference type="EMBL" id="AWR96487.1"/>
    </source>
</evidence>
<dbReference type="AlphaFoldDB" id="A0A2U9IKC2"/>
<evidence type="ECO:0000313" key="3">
    <source>
        <dbReference type="Proteomes" id="UP000248410"/>
    </source>
</evidence>
<dbReference type="KEGG" id="asul:DFR86_02245"/>
<keyword evidence="3" id="KW-1185">Reference proteome</keyword>
<evidence type="ECO:0000256" key="1">
    <source>
        <dbReference type="SAM" id="Phobius"/>
    </source>
</evidence>
<proteinExistence type="predicted"/>